<dbReference type="WBParaSite" id="SCUD_0000953401-mRNA-1">
    <property type="protein sequence ID" value="SCUD_0000953401-mRNA-1"/>
    <property type="gene ID" value="SCUD_0000953401"/>
</dbReference>
<reference evidence="3" key="1">
    <citation type="submission" date="2016-06" db="UniProtKB">
        <authorList>
            <consortium name="WormBaseParasite"/>
        </authorList>
    </citation>
    <scope>IDENTIFICATION</scope>
</reference>
<sequence length="54" mass="6068">MGIYVLPVITPASHGSKRNCILRGHEQFCRHISTLDKPVHQSGLGTIRDKNDNR</sequence>
<protein>
    <submittedName>
        <fullName evidence="3">Transcriptional regulator</fullName>
    </submittedName>
</protein>
<proteinExistence type="predicted"/>
<gene>
    <name evidence="1" type="ORF">SCUD_LOCUS9534</name>
</gene>
<evidence type="ECO:0000313" key="1">
    <source>
        <dbReference type="EMBL" id="VDP35999.1"/>
    </source>
</evidence>
<evidence type="ECO:0000313" key="3">
    <source>
        <dbReference type="WBParaSite" id="SCUD_0000953401-mRNA-1"/>
    </source>
</evidence>
<accession>A0A183K3G8</accession>
<organism evidence="3">
    <name type="scientific">Schistosoma curassoni</name>
    <dbReference type="NCBI Taxonomy" id="6186"/>
    <lineage>
        <taxon>Eukaryota</taxon>
        <taxon>Metazoa</taxon>
        <taxon>Spiralia</taxon>
        <taxon>Lophotrochozoa</taxon>
        <taxon>Platyhelminthes</taxon>
        <taxon>Trematoda</taxon>
        <taxon>Digenea</taxon>
        <taxon>Strigeidida</taxon>
        <taxon>Schistosomatoidea</taxon>
        <taxon>Schistosomatidae</taxon>
        <taxon>Schistosoma</taxon>
    </lineage>
</organism>
<dbReference type="EMBL" id="UZAK01033285">
    <property type="protein sequence ID" value="VDP35999.1"/>
    <property type="molecule type" value="Genomic_DNA"/>
</dbReference>
<name>A0A183K3G8_9TREM</name>
<evidence type="ECO:0000313" key="2">
    <source>
        <dbReference type="Proteomes" id="UP000279833"/>
    </source>
</evidence>
<reference evidence="1 2" key="2">
    <citation type="submission" date="2018-11" db="EMBL/GenBank/DDBJ databases">
        <authorList>
            <consortium name="Pathogen Informatics"/>
        </authorList>
    </citation>
    <scope>NUCLEOTIDE SEQUENCE [LARGE SCALE GENOMIC DNA]</scope>
    <source>
        <strain evidence="1">Dakar</strain>
        <strain evidence="2">Dakar, Senegal</strain>
    </source>
</reference>
<dbReference type="AlphaFoldDB" id="A0A183K3G8"/>
<keyword evidence="2" id="KW-1185">Reference proteome</keyword>
<dbReference type="Proteomes" id="UP000279833">
    <property type="component" value="Unassembled WGS sequence"/>
</dbReference>